<name>Q4UC15_THEAN</name>
<sequence>MDVAGKDPDQGLGEIIGTISINRDWYQCRSGNSSATPGTKTEAKAELTKVSVDISKTKGTNEFGYSKEDKIYTFTAKDGFKFNKVTKGTDAVWESKDNACGTKVIFIDERDKYVSILLTNNMFLLLHLEGNEWKDITKDRYDVSKVKFLGENDTELKSSDYTITIVDYSYRFTFKDGVKCKKIKYADVDVWKHSDDPKFESITAFDLGLVSNNFFVKNQSEFKKLDFKPTQPKATTVTKSEVEPEVKPAIVSQVSASLTSAVTTLTKVTLDIEKTESTNEFDYTDESGVVTYKPKDNHVFDKVSQGTKVVWQSTDIFGTLVRIKVTKNIKYLAMLLTNHTFILFHLENNEWKDITKDRYEVSKLKFFGDNDTEITKNDFSVNIVFLSYEFTFNTDVKCKKIKLGDDDVWKDTDDTKYSDIKSFSIGLTSNAFFVKNQSDQSKKVDFKPTQAKEDQESKGESEQVEAMVTPTIVSQVSTPLASVSKPAVTPIGVDIQKTQPTSDFEYTVESGVVTYKPKDNHVFNKVVDGTTSIWQSINDVFGTLVRTMTSNGVKYVAILHDNNMFKLFKQEGSEWTDITSKSHDITKLKFFGDNDTELKSTDYTVTIVDLSYTYIFNDGVMCKKVKLGEDDVWKHSDDPKFSEIKSFRLGLVSNTFYVLNNKNEFKKVDFKPTQTKGAPLTKGQSEVITPTSVPHTSLAILTEDAPAKASVTVIAPTGKPRPKKTPEVAAGPRTAITLNIGDKASNSAVDFKEDYLKNVMVFSAMEKYVFNKIVKTSGSNCCGSNCCGSETVIWEAKNKSEHFDTVYVDGLGTFSSTSNLSIHLCDGTFKHFNKSTFGGWSESPGVVDLDVRISSSNIQVDFFKKDNYRIYVAKPGYTIRKVVKSKKCSSDCCCSPKVIWEAHKEYALKVVLMGSKKEPKHLAVLLKNGELNLLFKGGKGKPWEDVTSTKNKITDLKMYAMAGDKSMELHKGHYSITLFNEFYGYLFYEGVGCVKVIHKDKTIWNLREERDFGCLKGAFLDLKSNKFNVMNDDDRCWVCEQVRKVNPVPLDVSSKASTDDFDFTVDHNRNINIYTSKGNAMFYQVVKKSSTNCCGSTCCGSEIVIWETEDPKGYATKVFADGLGACSSTKNVSIYLLNGDILHFSEGDNVWKKSDHKIVLELGKTSSTIGYDFVHQGESRTFTAKPGYLFKTVKLGSSWKWLVCGSSCCNSACLADDIFWEAETDEECSTKVTVYGVETNVKNINIFLKNNQVKHFHKANRKWVSKTSIVLDIEKNKDNDLFEYRSTRNFGHFNPKANLTISKIVKKVFFERVIWTAKPDDHGLKAVLMGSGKDEKFMSILLQSGNYVLLWKCGKGQPWEDITKEKSDFSGIKMYSLEEGTSKYHELTKTDYEPIIFESRYGYEFKDSVKCVKITYNDNLLWSHTEDAEFGYLKGLYLDLPKDQFSVTNLKDQTKQLTKPKRTTVTLDISKKETTEQYEYFKDGDCEKYSAKSGNVFEKIVDDTKTIWQSKDNVCGSLVRTKTKEDGIYLAILLTNNMFKLFKESDGTWNNITSQRSDITKLKFLGEDNEISSSDYEVTIVDYSYQFMFKGVVSCKKVMLGDVQVWNHSDDKKFGEIRKFQLGLVSNSFFVVNNKSESKKLTKSKVALDIENTESTNEFQYSKDVSGYVTYTAKDGHVFNKITQGTKDIWICKDDVFGTSVGVRTKDGQNYAVVLLVNGNFKLFQESGGNWTDITSSRFDVKMLQFYDKNDYELTSSNYTVQLLGHCKCSTISYLFDRGPKCKSVMYGNDIVWDETKCFSYKTINRFDFDPISNTFYAVKNCCDWKKIDYKPAERTKVSLDIDKTETTSEFDYSKDGDFQKYSVKSGHVFSKVSQGTKDIWVSKNNVFSTLVRTMTSNGVKYVAILHDNNMFKLFKQEGSEWKDITSKSHDITKLRFLGDNDVELSKSYYTVTIVDLSYTYIFKTGVMCKKVKLGEDDVWNHSDDPNFETIKSFRLGLVSNTFYAINNNNESKKLEFKPTPVTATVSTPLTSASKPSVTSVTADISKTQSTGEFEYTDENGVVTFKPKDNHVFDKVVDGTKVVWQSKENVYGILVRIKVTKSVKYLAVLLDNHMFSLFHEESGDWKDITKDRYDVSKLKFFGENDVELRASDYTVTIVFLSYEFTFNTGVKCKKIKLAHDDVWKDTDDTKYSDIKSFSLGLSSNTFFVKNQSDKSKKVEFKATEVTKVTVDIIASQSTDQFDYTDDNGVVTYKVKSDHVFSKITQGTTDIWEAKDDVNGILVRTKTSKGVKYLVVLLTNNMFTLFNEEAGKWQDVTSKRHDVKKLKFLGESDRELSKNDYTVTIVDLSFAYIFKDGVKCKTIMLGDDELWNHSDDTKFAEIKSFSLGLASNAFFVKNKSDQLKKIERPLEGESMVTPTIASQVSAPLASSVSPPKGTPVGVDISKTQTTNEFEYTDESGVITYKPKSGNVFNKVVEGTKVVWESTNDVFGTLVRIKVTKGVKYLAILLDNNMFTLFHEESGEWKDITKDRFDVSKVKFFGEGDSELSKTDYTVNISFLSYEFTFNDGVKCKKVKLGDDDVWKHTDDTNFADIKSFSLGLTSNNFFVKNQSDQSKKVDFKATQAKSTPEAKPTKPAAAQTSQAKPAEQAKPAPTKPEAKPAEQAKATPAATAAQTQAKPQATPAAKPAGTTAGQAKATPPAKPAGQPKPSAK</sequence>
<organism evidence="2 3">
    <name type="scientific">Theileria annulata</name>
    <dbReference type="NCBI Taxonomy" id="5874"/>
    <lineage>
        <taxon>Eukaryota</taxon>
        <taxon>Sar</taxon>
        <taxon>Alveolata</taxon>
        <taxon>Apicomplexa</taxon>
        <taxon>Aconoidasida</taxon>
        <taxon>Piroplasmida</taxon>
        <taxon>Theileriidae</taxon>
        <taxon>Theileria</taxon>
    </lineage>
</organism>
<reference evidence="2 3" key="1">
    <citation type="journal article" date="2005" name="Science">
        <title>Genome of the host-cell transforming parasite Theileria annulata compared with T. parva.</title>
        <authorList>
            <person name="Pain A."/>
            <person name="Renauld H."/>
            <person name="Berriman M."/>
            <person name="Murphy L."/>
            <person name="Yeats C.A."/>
            <person name="Weir W."/>
            <person name="Kerhornou A."/>
            <person name="Aslett M."/>
            <person name="Bishop R."/>
            <person name="Bouchier C."/>
            <person name="Cochet M."/>
            <person name="Coulson R.M.R."/>
            <person name="Cronin A."/>
            <person name="de Villiers E.P."/>
            <person name="Fraser A."/>
            <person name="Fosker N."/>
            <person name="Gardner M."/>
            <person name="Goble A."/>
            <person name="Griffiths-Jones S."/>
            <person name="Harris D.E."/>
            <person name="Katzer F."/>
            <person name="Larke N."/>
            <person name="Lord A."/>
            <person name="Maser P."/>
            <person name="McKellar S."/>
            <person name="Mooney P."/>
            <person name="Morton F."/>
            <person name="Nene V."/>
            <person name="O'Neil S."/>
            <person name="Price C."/>
            <person name="Quail M.A."/>
            <person name="Rabbinowitsch E."/>
            <person name="Rawlings N.D."/>
            <person name="Rutter S."/>
            <person name="Saunders D."/>
            <person name="Seeger K."/>
            <person name="Shah T."/>
            <person name="Squares R."/>
            <person name="Squares S."/>
            <person name="Tivey A."/>
            <person name="Walker A.R."/>
            <person name="Woodward J."/>
            <person name="Dobbelaere D.A.E."/>
            <person name="Langsley G."/>
            <person name="Rajandream M.A."/>
            <person name="McKeever D."/>
            <person name="Shiels B."/>
            <person name="Tait A."/>
            <person name="Barrell B.G."/>
            <person name="Hall N."/>
        </authorList>
    </citation>
    <scope>NUCLEOTIDE SEQUENCE [LARGE SCALE GENOMIC DNA]</scope>
    <source>
        <strain evidence="3">Ankara</strain>
    </source>
</reference>
<feature type="region of interest" description="Disordered" evidence="1">
    <location>
        <begin position="2615"/>
        <end position="2711"/>
    </location>
</feature>
<accession>Q4UC15</accession>
<dbReference type="KEGG" id="tan:TA04490"/>
<feature type="region of interest" description="Disordered" evidence="1">
    <location>
        <begin position="444"/>
        <end position="465"/>
    </location>
</feature>
<dbReference type="OrthoDB" id="363085at2759"/>
<gene>
    <name evidence="2" type="ORF">TA04490</name>
</gene>
<evidence type="ECO:0000313" key="3">
    <source>
        <dbReference type="Proteomes" id="UP000001950"/>
    </source>
</evidence>
<dbReference type="InterPro" id="IPR007480">
    <property type="entry name" value="DUF529"/>
</dbReference>
<feature type="compositionally biased region" description="Low complexity" evidence="1">
    <location>
        <begin position="2662"/>
        <end position="2711"/>
    </location>
</feature>
<feature type="compositionally biased region" description="Basic and acidic residues" evidence="1">
    <location>
        <begin position="444"/>
        <end position="461"/>
    </location>
</feature>
<dbReference type="VEuPathDB" id="PiroplasmaDB:TA04490"/>
<proteinExistence type="predicted"/>
<evidence type="ECO:0000256" key="1">
    <source>
        <dbReference type="SAM" id="MobiDB-lite"/>
    </source>
</evidence>
<protein>
    <submittedName>
        <fullName evidence="2">SfiI-subtelomeric related protein family member, putative</fullName>
    </submittedName>
</protein>
<evidence type="ECO:0000313" key="2">
    <source>
        <dbReference type="EMBL" id="CAI75636.1"/>
    </source>
</evidence>
<dbReference type="eggNOG" id="ENOG502QQ65">
    <property type="taxonomic scope" value="Eukaryota"/>
</dbReference>
<keyword evidence="3" id="KW-1185">Reference proteome</keyword>
<dbReference type="STRING" id="5874.Q4UC15"/>
<dbReference type="Pfam" id="PF04385">
    <property type="entry name" value="FAINT"/>
    <property type="match status" value="11"/>
</dbReference>
<dbReference type="InParanoid" id="Q4UC15"/>
<dbReference type="GeneID" id="3865272"/>
<feature type="compositionally biased region" description="Low complexity" evidence="1">
    <location>
        <begin position="2623"/>
        <end position="2651"/>
    </location>
</feature>
<dbReference type="Proteomes" id="UP000001950">
    <property type="component" value="Chromosome 3"/>
</dbReference>
<dbReference type="EMBL" id="CR940352">
    <property type="protein sequence ID" value="CAI75636.1"/>
    <property type="molecule type" value="Genomic_DNA"/>
</dbReference>
<dbReference type="RefSeq" id="XP_955112.1">
    <property type="nucleotide sequence ID" value="XM_950019.1"/>
</dbReference>